<evidence type="ECO:0000256" key="5">
    <source>
        <dbReference type="ARBA" id="ARBA00022833"/>
    </source>
</evidence>
<keyword evidence="4" id="KW-0479">Metal-binding</keyword>
<evidence type="ECO:0000256" key="2">
    <source>
        <dbReference type="ARBA" id="ARBA00022485"/>
    </source>
</evidence>
<accession>A0A2V3ZZX7</accession>
<reference evidence="9 10" key="1">
    <citation type="submission" date="2018-05" db="EMBL/GenBank/DDBJ databases">
        <title>Marinifilum breve JC075T sp. nov., a marine bacterium isolated from Yongle Blue Hole in the South China Sea.</title>
        <authorList>
            <person name="Fu T."/>
        </authorList>
    </citation>
    <scope>NUCLEOTIDE SEQUENCE [LARGE SCALE GENOMIC DNA]</scope>
    <source>
        <strain evidence="9 10">JC075</strain>
    </source>
</reference>
<evidence type="ECO:0000313" key="9">
    <source>
        <dbReference type="EMBL" id="PXY01117.1"/>
    </source>
</evidence>
<dbReference type="GO" id="GO:0005829">
    <property type="term" value="C:cytosol"/>
    <property type="evidence" value="ECO:0007669"/>
    <property type="project" value="TreeGrafter"/>
</dbReference>
<dbReference type="GO" id="GO:0009228">
    <property type="term" value="P:thiamine biosynthetic process"/>
    <property type="evidence" value="ECO:0007669"/>
    <property type="project" value="InterPro"/>
</dbReference>
<dbReference type="InterPro" id="IPR038521">
    <property type="entry name" value="ThiC/Bza_core_dom"/>
</dbReference>
<keyword evidence="2" id="KW-0004">4Fe-4S</keyword>
<keyword evidence="3" id="KW-0949">S-adenosyl-L-methionine</keyword>
<keyword evidence="7" id="KW-0411">Iron-sulfur</keyword>
<dbReference type="OrthoDB" id="9805897at2"/>
<comment type="caution">
    <text evidence="9">The sequence shown here is derived from an EMBL/GenBank/DDBJ whole genome shotgun (WGS) entry which is preliminary data.</text>
</comment>
<evidence type="ECO:0000256" key="8">
    <source>
        <dbReference type="ARBA" id="ARBA00023239"/>
    </source>
</evidence>
<evidence type="ECO:0000256" key="7">
    <source>
        <dbReference type="ARBA" id="ARBA00023014"/>
    </source>
</evidence>
<dbReference type="InterPro" id="IPR002817">
    <property type="entry name" value="ThiC/BzaA/B"/>
</dbReference>
<sequence length="387" mass="43316">MIEIKTGIYTQKEFQEKIKNPYTTFLKGKGNNVCVGEGFLVKVATNIGVSEISNHQNEINKLDKLEQLPYSPDIIMDHTIVKLKKPFWKTIVNTFSGPVGTLPHYLSYDSEKGICETEFLERLHEMAEFGVSFVTLHPTANEKLLEIAKKTRVLPTTARGGGIILSDNKINQRNENIISKNFDSILEILKKHNMAISIGTTFRPSNIFEALDEVHIEETKLQSEFVSKARERGVDTMMEGVGHIRLSQIQEYGDIIKKIKVPFMPLGPIPTDASISFDHVASAIGASHLGMQGVAKVFHSVTREEHTGNVPNFESIIEGLKSARVAAHSVNISLFPEYAQIDKNVALTRSYNKTCVTNQGLFLENESDKFEPGCMRCNNECPLTLKY</sequence>
<evidence type="ECO:0000256" key="6">
    <source>
        <dbReference type="ARBA" id="ARBA00023004"/>
    </source>
</evidence>
<dbReference type="EMBL" id="QFLI01000004">
    <property type="protein sequence ID" value="PXY01117.1"/>
    <property type="molecule type" value="Genomic_DNA"/>
</dbReference>
<gene>
    <name evidence="9" type="ORF">DF185_10730</name>
</gene>
<keyword evidence="5" id="KW-0862">Zinc</keyword>
<dbReference type="RefSeq" id="WP_110360748.1">
    <property type="nucleotide sequence ID" value="NZ_QFLI01000004.1"/>
</dbReference>
<dbReference type="Proteomes" id="UP000248079">
    <property type="component" value="Unassembled WGS sequence"/>
</dbReference>
<evidence type="ECO:0000256" key="1">
    <source>
        <dbReference type="ARBA" id="ARBA00001966"/>
    </source>
</evidence>
<protein>
    <recommendedName>
        <fullName evidence="11">Phosphomethylpyrimidine synthase ThiC</fullName>
    </recommendedName>
</protein>
<proteinExistence type="predicted"/>
<evidence type="ECO:0008006" key="11">
    <source>
        <dbReference type="Google" id="ProtNLM"/>
    </source>
</evidence>
<evidence type="ECO:0000256" key="3">
    <source>
        <dbReference type="ARBA" id="ARBA00022691"/>
    </source>
</evidence>
<keyword evidence="10" id="KW-1185">Reference proteome</keyword>
<comment type="cofactor">
    <cofactor evidence="1">
        <name>[4Fe-4S] cluster</name>
        <dbReference type="ChEBI" id="CHEBI:49883"/>
    </cofactor>
</comment>
<name>A0A2V3ZZX7_9BACT</name>
<dbReference type="GO" id="GO:0046872">
    <property type="term" value="F:metal ion binding"/>
    <property type="evidence" value="ECO:0007669"/>
    <property type="project" value="UniProtKB-KW"/>
</dbReference>
<dbReference type="PANTHER" id="PTHR30557">
    <property type="entry name" value="THIAMINE BIOSYNTHESIS PROTEIN THIC"/>
    <property type="match status" value="1"/>
</dbReference>
<dbReference type="Pfam" id="PF01964">
    <property type="entry name" value="ThiC_Rad_SAM"/>
    <property type="match status" value="1"/>
</dbReference>
<keyword evidence="6" id="KW-0408">Iron</keyword>
<dbReference type="PANTHER" id="PTHR30557:SF1">
    <property type="entry name" value="PHOSPHOMETHYLPYRIMIDINE SYNTHASE, CHLOROPLASTIC"/>
    <property type="match status" value="1"/>
</dbReference>
<keyword evidence="8" id="KW-0456">Lyase</keyword>
<evidence type="ECO:0000256" key="4">
    <source>
        <dbReference type="ARBA" id="ARBA00022723"/>
    </source>
</evidence>
<dbReference type="Gene3D" id="3.20.20.540">
    <property type="entry name" value="Radical SAM ThiC family, central domain"/>
    <property type="match status" value="1"/>
</dbReference>
<evidence type="ECO:0000313" key="10">
    <source>
        <dbReference type="Proteomes" id="UP000248079"/>
    </source>
</evidence>
<organism evidence="9 10">
    <name type="scientific">Marinifilum breve</name>
    <dbReference type="NCBI Taxonomy" id="2184082"/>
    <lineage>
        <taxon>Bacteria</taxon>
        <taxon>Pseudomonadati</taxon>
        <taxon>Bacteroidota</taxon>
        <taxon>Bacteroidia</taxon>
        <taxon>Marinilabiliales</taxon>
        <taxon>Marinifilaceae</taxon>
    </lineage>
</organism>
<dbReference type="GO" id="GO:0051539">
    <property type="term" value="F:4 iron, 4 sulfur cluster binding"/>
    <property type="evidence" value="ECO:0007669"/>
    <property type="project" value="UniProtKB-KW"/>
</dbReference>
<dbReference type="GO" id="GO:0016829">
    <property type="term" value="F:lyase activity"/>
    <property type="evidence" value="ECO:0007669"/>
    <property type="project" value="UniProtKB-KW"/>
</dbReference>
<dbReference type="AlphaFoldDB" id="A0A2V3ZZX7"/>